<dbReference type="GO" id="GO:0051453">
    <property type="term" value="P:regulation of intracellular pH"/>
    <property type="evidence" value="ECO:0007669"/>
    <property type="project" value="TreeGrafter"/>
</dbReference>
<keyword evidence="4 6" id="KW-1133">Transmembrane helix</keyword>
<reference evidence="7" key="1">
    <citation type="submission" date="2021-02" db="EMBL/GenBank/DDBJ databases">
        <authorList>
            <person name="Palmer J.M."/>
        </authorList>
    </citation>
    <scope>NUCLEOTIDE SEQUENCE</scope>
    <source>
        <strain evidence="7">SCRP734</strain>
    </source>
</reference>
<dbReference type="PANTHER" id="PTHR10981">
    <property type="entry name" value="BATTENIN"/>
    <property type="match status" value="1"/>
</dbReference>
<evidence type="ECO:0000256" key="1">
    <source>
        <dbReference type="ARBA" id="ARBA00004127"/>
    </source>
</evidence>
<accession>A0A8T1VEQ7</accession>
<dbReference type="OrthoDB" id="5965864at2759"/>
<sequence length="434" mass="46757">MSAKAHGADAGAHAEQPRNLLAFWMLGLVNNIGYVIMLAGAQEIAAGGVGLVYFFDIFPALLVKLSGPYWFQLVSYRQRTATGAAWMLLSFLVVAEGKHSLWLQLLGVAFSGLQSGMMEASYLAMSSFYASPVRCLTCWSSGTGLAGVGGYAWVAIFHRWGGLSFQTTLELASIFPVLYVLVFLFVLDRSKLPPARTCNYMPIPDSSQDTGMAAAVMAVGDTKDQLKQRKKEMELGNSEEPVAAEVHDASAMGFKAKMKFIMTLGPYIIPLATVYLAEYTMQTGVWSAIGFPVESKEARASFYSSAGLAYQAGVFISRSSGVIFQATRPILYLMPALQVLLLGFFTLAAATHFWYNWGLLFVCFVVGLLGGGVYVNAYTLLSKEIPPSHVELALAAVSVGDTVGVMFADCAGLFLQGCLYSINHLPGASINVTC</sequence>
<feature type="transmembrane region" description="Helical" evidence="6">
    <location>
        <begin position="357"/>
        <end position="380"/>
    </location>
</feature>
<keyword evidence="3 6" id="KW-0812">Transmembrane</keyword>
<evidence type="ECO:0000256" key="4">
    <source>
        <dbReference type="ARBA" id="ARBA00022989"/>
    </source>
</evidence>
<evidence type="ECO:0000256" key="3">
    <source>
        <dbReference type="ARBA" id="ARBA00022692"/>
    </source>
</evidence>
<feature type="transmembrane region" description="Helical" evidence="6">
    <location>
        <begin position="300"/>
        <end position="318"/>
    </location>
</feature>
<dbReference type="InterPro" id="IPR003492">
    <property type="entry name" value="Battenin_disease_Cln3"/>
</dbReference>
<dbReference type="Pfam" id="PF02487">
    <property type="entry name" value="CLN3"/>
    <property type="match status" value="1"/>
</dbReference>
<dbReference type="GO" id="GO:0012505">
    <property type="term" value="C:endomembrane system"/>
    <property type="evidence" value="ECO:0007669"/>
    <property type="project" value="UniProtKB-SubCell"/>
</dbReference>
<keyword evidence="2" id="KW-0813">Transport</keyword>
<evidence type="ECO:0000256" key="5">
    <source>
        <dbReference type="ARBA" id="ARBA00023136"/>
    </source>
</evidence>
<feature type="transmembrane region" description="Helical" evidence="6">
    <location>
        <begin position="44"/>
        <end position="64"/>
    </location>
</feature>
<feature type="transmembrane region" description="Helical" evidence="6">
    <location>
        <begin position="20"/>
        <end position="38"/>
    </location>
</feature>
<evidence type="ECO:0000313" key="7">
    <source>
        <dbReference type="EMBL" id="KAG7378598.1"/>
    </source>
</evidence>
<dbReference type="PANTHER" id="PTHR10981:SF0">
    <property type="entry name" value="BATTENIN"/>
    <property type="match status" value="1"/>
</dbReference>
<dbReference type="EMBL" id="JAGDFM010000410">
    <property type="protein sequence ID" value="KAG7378598.1"/>
    <property type="molecule type" value="Genomic_DNA"/>
</dbReference>
<feature type="transmembrane region" description="Helical" evidence="6">
    <location>
        <begin position="260"/>
        <end position="280"/>
    </location>
</feature>
<keyword evidence="8" id="KW-1185">Reference proteome</keyword>
<feature type="transmembrane region" description="Helical" evidence="6">
    <location>
        <begin position="136"/>
        <end position="156"/>
    </location>
</feature>
<proteinExistence type="predicted"/>
<evidence type="ECO:0000256" key="6">
    <source>
        <dbReference type="SAM" id="Phobius"/>
    </source>
</evidence>
<dbReference type="GO" id="GO:0005773">
    <property type="term" value="C:vacuole"/>
    <property type="evidence" value="ECO:0007669"/>
    <property type="project" value="TreeGrafter"/>
</dbReference>
<evidence type="ECO:0000313" key="8">
    <source>
        <dbReference type="Proteomes" id="UP000694044"/>
    </source>
</evidence>
<dbReference type="AlphaFoldDB" id="A0A8T1VEQ7"/>
<dbReference type="Proteomes" id="UP000694044">
    <property type="component" value="Unassembled WGS sequence"/>
</dbReference>
<name>A0A8T1VEQ7_9STRA</name>
<evidence type="ECO:0000256" key="2">
    <source>
        <dbReference type="ARBA" id="ARBA00022448"/>
    </source>
</evidence>
<organism evidence="7 8">
    <name type="scientific">Phytophthora pseudosyringae</name>
    <dbReference type="NCBI Taxonomy" id="221518"/>
    <lineage>
        <taxon>Eukaryota</taxon>
        <taxon>Sar</taxon>
        <taxon>Stramenopiles</taxon>
        <taxon>Oomycota</taxon>
        <taxon>Peronosporomycetes</taxon>
        <taxon>Peronosporales</taxon>
        <taxon>Peronosporaceae</taxon>
        <taxon>Phytophthora</taxon>
    </lineage>
</organism>
<comment type="subcellular location">
    <subcellularLocation>
        <location evidence="1">Endomembrane system</location>
        <topology evidence="1">Multi-pass membrane protein</topology>
    </subcellularLocation>
</comment>
<keyword evidence="5 6" id="KW-0472">Membrane</keyword>
<feature type="transmembrane region" description="Helical" evidence="6">
    <location>
        <begin position="330"/>
        <end position="351"/>
    </location>
</feature>
<comment type="caution">
    <text evidence="7">The sequence shown here is derived from an EMBL/GenBank/DDBJ whole genome shotgun (WGS) entry which is preliminary data.</text>
</comment>
<protein>
    <submittedName>
        <fullName evidence="7">G1/S-specific cyclin cln3</fullName>
    </submittedName>
</protein>
<gene>
    <name evidence="7" type="primary">CLN3</name>
    <name evidence="7" type="ORF">PHYPSEUDO_009881</name>
</gene>
<dbReference type="GO" id="GO:0016020">
    <property type="term" value="C:membrane"/>
    <property type="evidence" value="ECO:0007669"/>
    <property type="project" value="InterPro"/>
</dbReference>
<feature type="transmembrane region" description="Helical" evidence="6">
    <location>
        <begin position="168"/>
        <end position="187"/>
    </location>
</feature>